<accession>A0AAE6SIJ9</accession>
<dbReference type="AlphaFoldDB" id="A0AAE6SIJ9"/>
<evidence type="ECO:0000313" key="1">
    <source>
        <dbReference type="EMBL" id="QHQ51172.1"/>
    </source>
</evidence>
<protein>
    <submittedName>
        <fullName evidence="1">Uncharacterized protein</fullName>
    </submittedName>
</protein>
<dbReference type="EMBL" id="CP047962">
    <property type="protein sequence ID" value="QHQ51172.1"/>
    <property type="molecule type" value="Genomic_DNA"/>
</dbReference>
<gene>
    <name evidence="1" type="ORF">GWI30_09950</name>
</gene>
<sequence length="192" mass="21389">MDFSTRDDLFTLHPMLARFATSATSYPLHDALRRPSPLTLIASQTPLLVSARCKRSDQRGHQNTLLGPLLPLLWWPAFNTPPAGLPLTQVTLTDEALEAMLCAELLRYMQLSPDGTVPEWGRRVLNQALDPAARQRLFGQTSKLSQQDVADWLGLSRAQLAHQARLLTQPGSEAPEGEPAFFSQWQAAQRHD</sequence>
<dbReference type="RefSeq" id="WP_081805686.1">
    <property type="nucleotide sequence ID" value="NZ_CAWPID010000001.1"/>
</dbReference>
<name>A0AAE6SIJ9_AERME</name>
<proteinExistence type="predicted"/>
<dbReference type="Proteomes" id="UP000463871">
    <property type="component" value="Chromosome"/>
</dbReference>
<reference evidence="1 2" key="1">
    <citation type="submission" date="2020-01" db="EMBL/GenBank/DDBJ databases">
        <title>Complete genome of Aeromonas media MC64.</title>
        <authorList>
            <person name="Cao G."/>
            <person name="Fu J."/>
            <person name="Zhong C."/>
        </authorList>
    </citation>
    <scope>NUCLEOTIDE SEQUENCE [LARGE SCALE GENOMIC DNA]</scope>
    <source>
        <strain evidence="1 2">MC64</strain>
    </source>
</reference>
<organism evidence="1 2">
    <name type="scientific">Aeromonas media</name>
    <dbReference type="NCBI Taxonomy" id="651"/>
    <lineage>
        <taxon>Bacteria</taxon>
        <taxon>Pseudomonadati</taxon>
        <taxon>Pseudomonadota</taxon>
        <taxon>Gammaproteobacteria</taxon>
        <taxon>Aeromonadales</taxon>
        <taxon>Aeromonadaceae</taxon>
        <taxon>Aeromonas</taxon>
    </lineage>
</organism>
<evidence type="ECO:0000313" key="2">
    <source>
        <dbReference type="Proteomes" id="UP000463871"/>
    </source>
</evidence>